<feature type="compositionally biased region" description="Low complexity" evidence="1">
    <location>
        <begin position="293"/>
        <end position="308"/>
    </location>
</feature>
<dbReference type="GeneID" id="93590323"/>
<dbReference type="AlphaFoldDB" id="A0A436ZXD9"/>
<sequence>MKFSAAFLSILAISTSSALPVRSRNGVEQRDIHAGSDAHSHVPSETRAHIHMEKRQLTPDAAVNFLKPIGVPQGMLDLIKVGPPELVQKIISQPPDKLQATIETLKQGKIPAVDGISPKDLMVQFLPGLKVPDFMIELVKGAPDDIIARISTLPIDKLQPIIDEMKQGKIPAVPDVAPKDLIVQFLPGIGVPESTVNLVKSLPDLAVGTILGLQGDQLKSVIGELKQGKIPNIPGLTGGTPTTPDAPADMPAESPAPTQAAPSEAPAPTQAAPVAPIDMPAEMPVQDAPADKPTSTPVAESPAASPAAPAGPVITLPAGALNGVPGGTAYLIAIPIAVASPQGAANQIDG</sequence>
<accession>A0A436ZXD9</accession>
<protein>
    <submittedName>
        <fullName evidence="3">Uncharacterized protein</fullName>
    </submittedName>
</protein>
<keyword evidence="4" id="KW-1185">Reference proteome</keyword>
<name>A0A436ZXD9_ARTFL</name>
<evidence type="ECO:0000313" key="4">
    <source>
        <dbReference type="Proteomes" id="UP000283090"/>
    </source>
</evidence>
<organism evidence="3 4">
    <name type="scientific">Arthrobotrys flagrans</name>
    <name type="common">Nematode-trapping fungus</name>
    <name type="synonym">Trichothecium flagrans</name>
    <dbReference type="NCBI Taxonomy" id="97331"/>
    <lineage>
        <taxon>Eukaryota</taxon>
        <taxon>Fungi</taxon>
        <taxon>Dikarya</taxon>
        <taxon>Ascomycota</taxon>
        <taxon>Pezizomycotina</taxon>
        <taxon>Orbiliomycetes</taxon>
        <taxon>Orbiliales</taxon>
        <taxon>Orbiliaceae</taxon>
        <taxon>Arthrobotrys</taxon>
    </lineage>
</organism>
<dbReference type="STRING" id="97331.A0A436ZXD9"/>
<dbReference type="Proteomes" id="UP000283090">
    <property type="component" value="Unassembled WGS sequence"/>
</dbReference>
<dbReference type="RefSeq" id="XP_067489174.1">
    <property type="nucleotide sequence ID" value="XM_067637683.1"/>
</dbReference>
<evidence type="ECO:0000313" key="3">
    <source>
        <dbReference type="EMBL" id="RVD83630.1"/>
    </source>
</evidence>
<keyword evidence="2" id="KW-0732">Signal</keyword>
<dbReference type="VEuPathDB" id="FungiDB:DFL_008012"/>
<evidence type="ECO:0000256" key="1">
    <source>
        <dbReference type="SAM" id="MobiDB-lite"/>
    </source>
</evidence>
<proteinExistence type="predicted"/>
<evidence type="ECO:0000256" key="2">
    <source>
        <dbReference type="SAM" id="SignalP"/>
    </source>
</evidence>
<feature type="region of interest" description="Disordered" evidence="1">
    <location>
        <begin position="283"/>
        <end position="308"/>
    </location>
</feature>
<feature type="compositionally biased region" description="Low complexity" evidence="1">
    <location>
        <begin position="239"/>
        <end position="252"/>
    </location>
</feature>
<dbReference type="OrthoDB" id="5427457at2759"/>
<gene>
    <name evidence="3" type="ORF">DFL_008012</name>
</gene>
<feature type="region of interest" description="Disordered" evidence="1">
    <location>
        <begin position="229"/>
        <end position="271"/>
    </location>
</feature>
<reference evidence="3 4" key="1">
    <citation type="submission" date="2019-01" db="EMBL/GenBank/DDBJ databases">
        <title>Intercellular communication is required for trap formation in the nematode-trapping fungus Duddingtonia flagrans.</title>
        <authorList>
            <person name="Youssar L."/>
            <person name="Wernet V."/>
            <person name="Hensel N."/>
            <person name="Hildebrandt H.-G."/>
            <person name="Fischer R."/>
        </authorList>
    </citation>
    <scope>NUCLEOTIDE SEQUENCE [LARGE SCALE GENOMIC DNA]</scope>
    <source>
        <strain evidence="3 4">CBS H-5679</strain>
    </source>
</reference>
<feature type="signal peptide" evidence="2">
    <location>
        <begin position="1"/>
        <end position="18"/>
    </location>
</feature>
<comment type="caution">
    <text evidence="3">The sequence shown here is derived from an EMBL/GenBank/DDBJ whole genome shotgun (WGS) entry which is preliminary data.</text>
</comment>
<dbReference type="EMBL" id="SAEB01000009">
    <property type="protein sequence ID" value="RVD83630.1"/>
    <property type="molecule type" value="Genomic_DNA"/>
</dbReference>
<feature type="chain" id="PRO_5019508190" evidence="2">
    <location>
        <begin position="19"/>
        <end position="350"/>
    </location>
</feature>